<sequence>MYTTVNRNKLISNISNHNQRLLIVFGIAFFGAFVIVIRLFVLMIMQHNFYGLLAEKSHGAFSELFSNRGSVYIQDSRTGEEYPLAINRDFFTVFSDTREIKEDKIAEDVAEKMASVFGYDDEQKLELFYKLNKRDDPYEPIENKVEEEIVDKLKELDLPGIGYLRRPERYYPEGNLASHVIGFLGKDESGQSVGYYGVEGYWNTTLYGSGGFFSGDRSAAGGLVNVAKSSFKLPEDGPEMLLTIDRTLQYMACERLRDAMEEYKAETASLIIMDPFTGAIRVMCSLPDFDPNTYNEVESVTIYNNSTIFSPYEPGSIFKPFIMAAAINEGLVKPETEFYDIGSVDAGCSKLIKNAGDRSYEQQNMIGVLENSINTGMVFVAEKLGKKKMKKYVEDFGFGIKEGIELDSEVAGDVNTLSLNEDRSFDCYAATTSFGQGITATPLQIVTAFGAIANGGTLVKPYIVEELRYSDGKLEKTKVKEIRRVLDKRTTSLLGGMLVNVVDSGQARSARVDGYYVAGKTGTAQIAGAGGYTEEYNHSFVGFAPVDDPKFVILVKFEKPQVLYSANTAAPVFGDIAKFILQYYQVPPGR</sequence>
<dbReference type="GO" id="GO:0005886">
    <property type="term" value="C:plasma membrane"/>
    <property type="evidence" value="ECO:0007669"/>
    <property type="project" value="TreeGrafter"/>
</dbReference>
<dbReference type="GO" id="GO:0071555">
    <property type="term" value="P:cell wall organization"/>
    <property type="evidence" value="ECO:0007669"/>
    <property type="project" value="TreeGrafter"/>
</dbReference>
<keyword evidence="2 3" id="KW-0472">Membrane</keyword>
<name>A0A1F6LKS7_9BACT</name>
<protein>
    <recommendedName>
        <fullName evidence="8">Penicillin-binding protein transpeptidase domain-containing protein</fullName>
    </recommendedName>
</protein>
<dbReference type="EMBL" id="MFPS01000005">
    <property type="protein sequence ID" value="OGH59966.1"/>
    <property type="molecule type" value="Genomic_DNA"/>
</dbReference>
<keyword evidence="3" id="KW-0812">Transmembrane</keyword>
<evidence type="ECO:0000256" key="3">
    <source>
        <dbReference type="SAM" id="Phobius"/>
    </source>
</evidence>
<dbReference type="SUPFAM" id="SSF56601">
    <property type="entry name" value="beta-lactamase/transpeptidase-like"/>
    <property type="match status" value="1"/>
</dbReference>
<dbReference type="Gene3D" id="3.30.450.330">
    <property type="match status" value="1"/>
</dbReference>
<dbReference type="PANTHER" id="PTHR30627">
    <property type="entry name" value="PEPTIDOGLYCAN D,D-TRANSPEPTIDASE"/>
    <property type="match status" value="1"/>
</dbReference>
<dbReference type="InterPro" id="IPR050515">
    <property type="entry name" value="Beta-lactam/transpept"/>
</dbReference>
<evidence type="ECO:0000256" key="2">
    <source>
        <dbReference type="ARBA" id="ARBA00023136"/>
    </source>
</evidence>
<dbReference type="InterPro" id="IPR001460">
    <property type="entry name" value="PCN-bd_Tpept"/>
</dbReference>
<dbReference type="InterPro" id="IPR012338">
    <property type="entry name" value="Beta-lactam/transpept-like"/>
</dbReference>
<organism evidence="6 7">
    <name type="scientific">Candidatus Magasanikbacteria bacterium RIFCSPHIGHO2_01_FULL_33_34</name>
    <dbReference type="NCBI Taxonomy" id="1798671"/>
    <lineage>
        <taxon>Bacteria</taxon>
        <taxon>Candidatus Magasanikiibacteriota</taxon>
    </lineage>
</organism>
<evidence type="ECO:0000313" key="7">
    <source>
        <dbReference type="Proteomes" id="UP000177067"/>
    </source>
</evidence>
<feature type="domain" description="Penicillin-binding protein dimerisation" evidence="5">
    <location>
        <begin position="67"/>
        <end position="222"/>
    </location>
</feature>
<feature type="domain" description="Penicillin-binding protein transpeptidase" evidence="4">
    <location>
        <begin position="269"/>
        <end position="577"/>
    </location>
</feature>
<accession>A0A1F6LKS7</accession>
<dbReference type="PANTHER" id="PTHR30627:SF1">
    <property type="entry name" value="PEPTIDOGLYCAN D,D-TRANSPEPTIDASE FTSI"/>
    <property type="match status" value="1"/>
</dbReference>
<dbReference type="Proteomes" id="UP000177067">
    <property type="component" value="Unassembled WGS sequence"/>
</dbReference>
<dbReference type="InterPro" id="IPR036138">
    <property type="entry name" value="PBP_dimer_sf"/>
</dbReference>
<feature type="transmembrane region" description="Helical" evidence="3">
    <location>
        <begin position="21"/>
        <end position="45"/>
    </location>
</feature>
<comment type="caution">
    <text evidence="6">The sequence shown here is derived from an EMBL/GenBank/DDBJ whole genome shotgun (WGS) entry which is preliminary data.</text>
</comment>
<evidence type="ECO:0000259" key="4">
    <source>
        <dbReference type="Pfam" id="PF00905"/>
    </source>
</evidence>
<comment type="subcellular location">
    <subcellularLocation>
        <location evidence="1">Membrane</location>
    </subcellularLocation>
</comment>
<dbReference type="GO" id="GO:0008658">
    <property type="term" value="F:penicillin binding"/>
    <property type="evidence" value="ECO:0007669"/>
    <property type="project" value="InterPro"/>
</dbReference>
<dbReference type="Pfam" id="PF03717">
    <property type="entry name" value="PBP_dimer"/>
    <property type="match status" value="1"/>
</dbReference>
<dbReference type="InterPro" id="IPR005311">
    <property type="entry name" value="PBP_dimer"/>
</dbReference>
<evidence type="ECO:0008006" key="8">
    <source>
        <dbReference type="Google" id="ProtNLM"/>
    </source>
</evidence>
<gene>
    <name evidence="6" type="ORF">A2725_01890</name>
</gene>
<reference evidence="6 7" key="1">
    <citation type="journal article" date="2016" name="Nat. Commun.">
        <title>Thousands of microbial genomes shed light on interconnected biogeochemical processes in an aquifer system.</title>
        <authorList>
            <person name="Anantharaman K."/>
            <person name="Brown C.T."/>
            <person name="Hug L.A."/>
            <person name="Sharon I."/>
            <person name="Castelle C.J."/>
            <person name="Probst A.J."/>
            <person name="Thomas B.C."/>
            <person name="Singh A."/>
            <person name="Wilkins M.J."/>
            <person name="Karaoz U."/>
            <person name="Brodie E.L."/>
            <person name="Williams K.H."/>
            <person name="Hubbard S.S."/>
            <person name="Banfield J.F."/>
        </authorList>
    </citation>
    <scope>NUCLEOTIDE SEQUENCE [LARGE SCALE GENOMIC DNA]</scope>
</reference>
<proteinExistence type="predicted"/>
<dbReference type="AlphaFoldDB" id="A0A1F6LKS7"/>
<evidence type="ECO:0000259" key="5">
    <source>
        <dbReference type="Pfam" id="PF03717"/>
    </source>
</evidence>
<dbReference type="Pfam" id="PF00905">
    <property type="entry name" value="Transpeptidase"/>
    <property type="match status" value="1"/>
</dbReference>
<dbReference type="SUPFAM" id="SSF56519">
    <property type="entry name" value="Penicillin binding protein dimerisation domain"/>
    <property type="match status" value="1"/>
</dbReference>
<dbReference type="Gene3D" id="3.90.1310.10">
    <property type="entry name" value="Penicillin-binding protein 2a (Domain 2)"/>
    <property type="match status" value="1"/>
</dbReference>
<dbReference type="Gene3D" id="3.40.710.10">
    <property type="entry name" value="DD-peptidase/beta-lactamase superfamily"/>
    <property type="match status" value="1"/>
</dbReference>
<evidence type="ECO:0000313" key="6">
    <source>
        <dbReference type="EMBL" id="OGH59966.1"/>
    </source>
</evidence>
<evidence type="ECO:0000256" key="1">
    <source>
        <dbReference type="ARBA" id="ARBA00004370"/>
    </source>
</evidence>
<keyword evidence="3" id="KW-1133">Transmembrane helix</keyword>